<name>A0A8X6YID9_9ARAC</name>
<evidence type="ECO:0000313" key="2">
    <source>
        <dbReference type="EMBL" id="GFY71521.1"/>
    </source>
</evidence>
<keyword evidence="1" id="KW-0732">Signal</keyword>
<organism evidence="2 3">
    <name type="scientific">Trichonephila inaurata madagascariensis</name>
    <dbReference type="NCBI Taxonomy" id="2747483"/>
    <lineage>
        <taxon>Eukaryota</taxon>
        <taxon>Metazoa</taxon>
        <taxon>Ecdysozoa</taxon>
        <taxon>Arthropoda</taxon>
        <taxon>Chelicerata</taxon>
        <taxon>Arachnida</taxon>
        <taxon>Araneae</taxon>
        <taxon>Araneomorphae</taxon>
        <taxon>Entelegynae</taxon>
        <taxon>Araneoidea</taxon>
        <taxon>Nephilidae</taxon>
        <taxon>Trichonephila</taxon>
        <taxon>Trichonephila inaurata</taxon>
    </lineage>
</organism>
<evidence type="ECO:0008006" key="4">
    <source>
        <dbReference type="Google" id="ProtNLM"/>
    </source>
</evidence>
<comment type="caution">
    <text evidence="2">The sequence shown here is derived from an EMBL/GenBank/DDBJ whole genome shotgun (WGS) entry which is preliminary data.</text>
</comment>
<dbReference type="AlphaFoldDB" id="A0A8X6YID9"/>
<sequence>MRKKYRFFTPLLIVRWSVSNTLARPDALTCTLSRIWGRGMCVGWSRDTHSIPYGTQKGVSPVTGAWSFSNTLARPLMRALTCTPGCRRGRGMCVGHSGHTPIPFLRDTEAGVGPATERPLKSIPEVAYIKVAPVSGLCEMIRG</sequence>
<accession>A0A8X6YID9</accession>
<feature type="chain" id="PRO_5036445927" description="Secreted protein" evidence="1">
    <location>
        <begin position="24"/>
        <end position="143"/>
    </location>
</feature>
<protein>
    <recommendedName>
        <fullName evidence="4">Secreted protein</fullName>
    </recommendedName>
</protein>
<evidence type="ECO:0000256" key="1">
    <source>
        <dbReference type="SAM" id="SignalP"/>
    </source>
</evidence>
<evidence type="ECO:0000313" key="3">
    <source>
        <dbReference type="Proteomes" id="UP000886998"/>
    </source>
</evidence>
<feature type="signal peptide" evidence="1">
    <location>
        <begin position="1"/>
        <end position="23"/>
    </location>
</feature>
<reference evidence="2" key="1">
    <citation type="submission" date="2020-08" db="EMBL/GenBank/DDBJ databases">
        <title>Multicomponent nature underlies the extraordinary mechanical properties of spider dragline silk.</title>
        <authorList>
            <person name="Kono N."/>
            <person name="Nakamura H."/>
            <person name="Mori M."/>
            <person name="Yoshida Y."/>
            <person name="Ohtoshi R."/>
            <person name="Malay A.D."/>
            <person name="Moran D.A.P."/>
            <person name="Tomita M."/>
            <person name="Numata K."/>
            <person name="Arakawa K."/>
        </authorList>
    </citation>
    <scope>NUCLEOTIDE SEQUENCE</scope>
</reference>
<dbReference type="EMBL" id="BMAV01018900">
    <property type="protein sequence ID" value="GFY71521.1"/>
    <property type="molecule type" value="Genomic_DNA"/>
</dbReference>
<gene>
    <name evidence="2" type="ORF">TNIN_93081</name>
</gene>
<dbReference type="Proteomes" id="UP000886998">
    <property type="component" value="Unassembled WGS sequence"/>
</dbReference>
<keyword evidence="3" id="KW-1185">Reference proteome</keyword>
<proteinExistence type="predicted"/>